<evidence type="ECO:0000313" key="2">
    <source>
        <dbReference type="Proteomes" id="UP000515291"/>
    </source>
</evidence>
<dbReference type="Proteomes" id="UP000515291">
    <property type="component" value="Chromosome"/>
</dbReference>
<sequence>MASHWHTADGPSEIRHDDDIGYYGGWTISGLAVVATITAVWLFGI</sequence>
<dbReference type="RefSeq" id="WP_165826964.1">
    <property type="nucleotide sequence ID" value="NZ_CP050292.1"/>
</dbReference>
<reference evidence="2" key="1">
    <citation type="journal article" date="2020" name="Mol. Plant Microbe">
        <title>Rhizobial microsymbionts of the narrowly endemic Oxytropis species growing in Kamchatka are characterized by significant genetic diversity and possess a set of genes that are associated with T3SS and T6SS secretion systems and can affect the development of symbiosis.</title>
        <authorList>
            <person name="Safronova V."/>
            <person name="Guro P."/>
            <person name="Sazanova A."/>
            <person name="Kuznetsova I."/>
            <person name="Belimov A."/>
            <person name="Yakubov V."/>
            <person name="Chirak E."/>
            <person name="Afonin A."/>
            <person name="Gogolev Y."/>
            <person name="Andronov E."/>
            <person name="Tikhonovich I."/>
        </authorList>
    </citation>
    <scope>NUCLEOTIDE SEQUENCE [LARGE SCALE GENOMIC DNA]</scope>
    <source>
        <strain evidence="2">581</strain>
    </source>
</reference>
<name>A0A7G6TVT8_9BRAD</name>
<evidence type="ECO:0000313" key="1">
    <source>
        <dbReference type="EMBL" id="QND70870.1"/>
    </source>
</evidence>
<dbReference type="EMBL" id="CP050292">
    <property type="protein sequence ID" value="QND70870.1"/>
    <property type="molecule type" value="Genomic_DNA"/>
</dbReference>
<accession>A0A7G6TVT8</accession>
<dbReference type="AlphaFoldDB" id="A0A7G6TVT8"/>
<proteinExistence type="predicted"/>
<dbReference type="KEGG" id="trb:HB776_06180"/>
<organism evidence="1 2">
    <name type="scientific">Tardiphaga robiniae</name>
    <dbReference type="NCBI Taxonomy" id="943830"/>
    <lineage>
        <taxon>Bacteria</taxon>
        <taxon>Pseudomonadati</taxon>
        <taxon>Pseudomonadota</taxon>
        <taxon>Alphaproteobacteria</taxon>
        <taxon>Hyphomicrobiales</taxon>
        <taxon>Nitrobacteraceae</taxon>
        <taxon>Tardiphaga</taxon>
    </lineage>
</organism>
<protein>
    <submittedName>
        <fullName evidence="1">Uncharacterized protein</fullName>
    </submittedName>
</protein>
<gene>
    <name evidence="1" type="ORF">HB776_06180</name>
</gene>